<name>A0A2H3KK23_9CHLR</name>
<evidence type="ECO:0000256" key="9">
    <source>
        <dbReference type="ARBA" id="ARBA00038276"/>
    </source>
</evidence>
<dbReference type="AlphaFoldDB" id="A0A2H3KK23"/>
<evidence type="ECO:0000313" key="12">
    <source>
        <dbReference type="Proteomes" id="UP000220922"/>
    </source>
</evidence>
<evidence type="ECO:0000256" key="3">
    <source>
        <dbReference type="ARBA" id="ARBA00022679"/>
    </source>
</evidence>
<comment type="cofactor">
    <cofactor evidence="1">
        <name>Mg(2+)</name>
        <dbReference type="ChEBI" id="CHEBI:18420"/>
    </cofactor>
</comment>
<evidence type="ECO:0000313" key="11">
    <source>
        <dbReference type="EMBL" id="PDV98319.1"/>
    </source>
</evidence>
<dbReference type="Pfam" id="PF01909">
    <property type="entry name" value="NTP_transf_2"/>
    <property type="match status" value="1"/>
</dbReference>
<dbReference type="RefSeq" id="WP_097653655.1">
    <property type="nucleotide sequence ID" value="NZ_LYXE01000104.1"/>
</dbReference>
<dbReference type="SUPFAM" id="SSF81301">
    <property type="entry name" value="Nucleotidyltransferase"/>
    <property type="match status" value="1"/>
</dbReference>
<dbReference type="GO" id="GO:0005524">
    <property type="term" value="F:ATP binding"/>
    <property type="evidence" value="ECO:0007669"/>
    <property type="project" value="UniProtKB-KW"/>
</dbReference>
<evidence type="ECO:0000256" key="5">
    <source>
        <dbReference type="ARBA" id="ARBA00022723"/>
    </source>
</evidence>
<gene>
    <name evidence="11" type="ORF">A9Q02_16085</name>
</gene>
<accession>A0A2H3KK23</accession>
<proteinExistence type="inferred from homology"/>
<keyword evidence="5" id="KW-0479">Metal-binding</keyword>
<dbReference type="OrthoDB" id="161446at2"/>
<evidence type="ECO:0000256" key="8">
    <source>
        <dbReference type="ARBA" id="ARBA00022842"/>
    </source>
</evidence>
<keyword evidence="6" id="KW-0547">Nucleotide-binding</keyword>
<keyword evidence="3" id="KW-0808">Transferase</keyword>
<dbReference type="Proteomes" id="UP000220922">
    <property type="component" value="Unassembled WGS sequence"/>
</dbReference>
<evidence type="ECO:0000256" key="2">
    <source>
        <dbReference type="ARBA" id="ARBA00022649"/>
    </source>
</evidence>
<keyword evidence="12" id="KW-1185">Reference proteome</keyword>
<evidence type="ECO:0000259" key="10">
    <source>
        <dbReference type="Pfam" id="PF01909"/>
    </source>
</evidence>
<dbReference type="Gene3D" id="3.30.460.10">
    <property type="entry name" value="Beta Polymerase, domain 2"/>
    <property type="match status" value="1"/>
</dbReference>
<feature type="domain" description="Polymerase nucleotidyl transferase" evidence="10">
    <location>
        <begin position="19"/>
        <end position="100"/>
    </location>
</feature>
<dbReference type="GO" id="GO:0016779">
    <property type="term" value="F:nucleotidyltransferase activity"/>
    <property type="evidence" value="ECO:0007669"/>
    <property type="project" value="UniProtKB-KW"/>
</dbReference>
<dbReference type="InterPro" id="IPR052038">
    <property type="entry name" value="Type-VII_TA_antitoxin"/>
</dbReference>
<dbReference type="InterPro" id="IPR043519">
    <property type="entry name" value="NT_sf"/>
</dbReference>
<sequence>MSAILQRDEVLAKLGAFLRERGEAYGLEAIGCFGSVARSEATTDSDVDVVFRAHPAAKLTLFDLALLREELVVLLGRPVDVIELRNGMSARLKERVEKEAAYA</sequence>
<evidence type="ECO:0000256" key="1">
    <source>
        <dbReference type="ARBA" id="ARBA00001946"/>
    </source>
</evidence>
<comment type="similarity">
    <text evidence="9">Belongs to the MntA antitoxin family.</text>
</comment>
<dbReference type="PANTHER" id="PTHR33571">
    <property type="entry name" value="SSL8005 PROTEIN"/>
    <property type="match status" value="1"/>
</dbReference>
<evidence type="ECO:0000256" key="7">
    <source>
        <dbReference type="ARBA" id="ARBA00022840"/>
    </source>
</evidence>
<dbReference type="EMBL" id="LYXE01000104">
    <property type="protein sequence ID" value="PDV98319.1"/>
    <property type="molecule type" value="Genomic_DNA"/>
</dbReference>
<reference evidence="11 12" key="1">
    <citation type="submission" date="2016-05" db="EMBL/GenBank/DDBJ databases">
        <authorList>
            <person name="Lavstsen T."/>
            <person name="Jespersen J.S."/>
        </authorList>
    </citation>
    <scope>NUCLEOTIDE SEQUENCE [LARGE SCALE GENOMIC DNA]</scope>
    <source>
        <strain evidence="11 12">B7-9</strain>
    </source>
</reference>
<dbReference type="CDD" id="cd05403">
    <property type="entry name" value="NT_KNTase_like"/>
    <property type="match status" value="1"/>
</dbReference>
<protein>
    <recommendedName>
        <fullName evidence="10">Polymerase nucleotidyl transferase domain-containing protein</fullName>
    </recommendedName>
</protein>
<keyword evidence="7" id="KW-0067">ATP-binding</keyword>
<keyword evidence="4" id="KW-0548">Nucleotidyltransferase</keyword>
<keyword evidence="8" id="KW-0460">Magnesium</keyword>
<comment type="caution">
    <text evidence="11">The sequence shown here is derived from an EMBL/GenBank/DDBJ whole genome shotgun (WGS) entry which is preliminary data.</text>
</comment>
<evidence type="ECO:0000256" key="6">
    <source>
        <dbReference type="ARBA" id="ARBA00022741"/>
    </source>
</evidence>
<dbReference type="PANTHER" id="PTHR33571:SF14">
    <property type="entry name" value="PROTEIN ADENYLYLTRANSFERASE MJ0435-RELATED"/>
    <property type="match status" value="1"/>
</dbReference>
<dbReference type="GO" id="GO:0046872">
    <property type="term" value="F:metal ion binding"/>
    <property type="evidence" value="ECO:0007669"/>
    <property type="project" value="UniProtKB-KW"/>
</dbReference>
<organism evidence="11 12">
    <name type="scientific">Candidatus Chloroploca asiatica</name>
    <dbReference type="NCBI Taxonomy" id="1506545"/>
    <lineage>
        <taxon>Bacteria</taxon>
        <taxon>Bacillati</taxon>
        <taxon>Chloroflexota</taxon>
        <taxon>Chloroflexia</taxon>
        <taxon>Chloroflexales</taxon>
        <taxon>Chloroflexineae</taxon>
        <taxon>Oscillochloridaceae</taxon>
        <taxon>Candidatus Chloroploca</taxon>
    </lineage>
</organism>
<evidence type="ECO:0000256" key="4">
    <source>
        <dbReference type="ARBA" id="ARBA00022695"/>
    </source>
</evidence>
<keyword evidence="2" id="KW-1277">Toxin-antitoxin system</keyword>
<dbReference type="InterPro" id="IPR002934">
    <property type="entry name" value="Polymerase_NTP_transf_dom"/>
</dbReference>